<keyword evidence="3" id="KW-1185">Reference proteome</keyword>
<feature type="coiled-coil region" evidence="1">
    <location>
        <begin position="34"/>
        <end position="68"/>
    </location>
</feature>
<comment type="caution">
    <text evidence="2">The sequence shown here is derived from an EMBL/GenBank/DDBJ whole genome shotgun (WGS) entry which is preliminary data.</text>
</comment>
<proteinExistence type="predicted"/>
<name>A0A017RR45_9CLOT</name>
<organism evidence="2 3">
    <name type="scientific">Fervidicella metallireducens AeB</name>
    <dbReference type="NCBI Taxonomy" id="1403537"/>
    <lineage>
        <taxon>Bacteria</taxon>
        <taxon>Bacillati</taxon>
        <taxon>Bacillota</taxon>
        <taxon>Clostridia</taxon>
        <taxon>Eubacteriales</taxon>
        <taxon>Clostridiaceae</taxon>
        <taxon>Fervidicella</taxon>
    </lineage>
</organism>
<evidence type="ECO:0000313" key="3">
    <source>
        <dbReference type="Proteomes" id="UP000019681"/>
    </source>
</evidence>
<dbReference type="EMBL" id="AZQP01000162">
    <property type="protein sequence ID" value="EYE87097.1"/>
    <property type="molecule type" value="Genomic_DNA"/>
</dbReference>
<dbReference type="InterPro" id="IPR009057">
    <property type="entry name" value="Homeodomain-like_sf"/>
</dbReference>
<keyword evidence="1" id="KW-0175">Coiled coil</keyword>
<feature type="non-terminal residue" evidence="2">
    <location>
        <position position="1"/>
    </location>
</feature>
<dbReference type="STRING" id="1403537.Q428_15370"/>
<protein>
    <recommendedName>
        <fullName evidence="4">Transposase</fullName>
    </recommendedName>
</protein>
<evidence type="ECO:0000256" key="1">
    <source>
        <dbReference type="SAM" id="Coils"/>
    </source>
</evidence>
<dbReference type="SUPFAM" id="SSF46689">
    <property type="entry name" value="Homeodomain-like"/>
    <property type="match status" value="1"/>
</dbReference>
<dbReference type="Gene3D" id="1.10.10.60">
    <property type="entry name" value="Homeodomain-like"/>
    <property type="match status" value="1"/>
</dbReference>
<dbReference type="AlphaFoldDB" id="A0A017RR45"/>
<accession>A0A017RR45</accession>
<evidence type="ECO:0008006" key="4">
    <source>
        <dbReference type="Google" id="ProtNLM"/>
    </source>
</evidence>
<sequence length="68" mass="7675">GKSLSELSSEYGISKSTINGWIKNSRPVVIDEGEVVTMKEYKALKQEMARLKEENEILKKAMAIFAKK</sequence>
<evidence type="ECO:0000313" key="2">
    <source>
        <dbReference type="EMBL" id="EYE87097.1"/>
    </source>
</evidence>
<gene>
    <name evidence="2" type="ORF">Q428_15370</name>
</gene>
<reference evidence="2 3" key="1">
    <citation type="journal article" date="2014" name="Genome Announc.">
        <title>Draft Genome Sequence of Fervidicella metallireducens Strain AeBT, an Iron-Reducing Thermoanaerobe from the Great Artesian Basin.</title>
        <authorList>
            <person name="Patel B.K."/>
        </authorList>
    </citation>
    <scope>NUCLEOTIDE SEQUENCE [LARGE SCALE GENOMIC DNA]</scope>
    <source>
        <strain evidence="2 3">AeB</strain>
    </source>
</reference>
<dbReference type="Proteomes" id="UP000019681">
    <property type="component" value="Unassembled WGS sequence"/>
</dbReference>